<name>A0A344USP9_9ACTN</name>
<dbReference type="EC" id="1.5.1.3" evidence="3 7"/>
<evidence type="ECO:0000256" key="1">
    <source>
        <dbReference type="ARBA" id="ARBA00004903"/>
    </source>
</evidence>
<dbReference type="PIRSF" id="PIRSF000194">
    <property type="entry name" value="DHFR"/>
    <property type="match status" value="1"/>
</dbReference>
<keyword evidence="5 7" id="KW-0521">NADP</keyword>
<evidence type="ECO:0000256" key="6">
    <source>
        <dbReference type="ARBA" id="ARBA00023002"/>
    </source>
</evidence>
<dbReference type="GO" id="GO:0046654">
    <property type="term" value="P:tetrahydrofolate biosynthetic process"/>
    <property type="evidence" value="ECO:0007669"/>
    <property type="project" value="UniProtKB-UniPathway"/>
</dbReference>
<dbReference type="AlphaFoldDB" id="A0A344USP9"/>
<feature type="domain" description="DHFR" evidence="8">
    <location>
        <begin position="8"/>
        <end position="167"/>
    </location>
</feature>
<organism evidence="9 10">
    <name type="scientific">Acidipropionibacterium virtanenii</name>
    <dbReference type="NCBI Taxonomy" id="2057246"/>
    <lineage>
        <taxon>Bacteria</taxon>
        <taxon>Bacillati</taxon>
        <taxon>Actinomycetota</taxon>
        <taxon>Actinomycetes</taxon>
        <taxon>Propionibacteriales</taxon>
        <taxon>Propionibacteriaceae</taxon>
        <taxon>Acidipropionibacterium</taxon>
    </lineage>
</organism>
<comment type="similarity">
    <text evidence="2 7">Belongs to the dihydrofolate reductase family.</text>
</comment>
<evidence type="ECO:0000259" key="8">
    <source>
        <dbReference type="PROSITE" id="PS51330"/>
    </source>
</evidence>
<accession>A0A344USP9</accession>
<dbReference type="PROSITE" id="PS51330">
    <property type="entry name" value="DHFR_2"/>
    <property type="match status" value="1"/>
</dbReference>
<dbReference type="InterPro" id="IPR012259">
    <property type="entry name" value="DHFR"/>
</dbReference>
<evidence type="ECO:0000313" key="10">
    <source>
        <dbReference type="Proteomes" id="UP000251995"/>
    </source>
</evidence>
<keyword evidence="6 7" id="KW-0560">Oxidoreductase</keyword>
<keyword evidence="10" id="KW-1185">Reference proteome</keyword>
<dbReference type="GO" id="GO:0046655">
    <property type="term" value="P:folic acid metabolic process"/>
    <property type="evidence" value="ECO:0007669"/>
    <property type="project" value="TreeGrafter"/>
</dbReference>
<dbReference type="GO" id="GO:0004146">
    <property type="term" value="F:dihydrofolate reductase activity"/>
    <property type="evidence" value="ECO:0007669"/>
    <property type="project" value="UniProtKB-EC"/>
</dbReference>
<dbReference type="InterPro" id="IPR024072">
    <property type="entry name" value="DHFR-like_dom_sf"/>
</dbReference>
<dbReference type="CDD" id="cd00209">
    <property type="entry name" value="DHFR"/>
    <property type="match status" value="1"/>
</dbReference>
<dbReference type="PANTHER" id="PTHR48069:SF3">
    <property type="entry name" value="DIHYDROFOLATE REDUCTASE"/>
    <property type="match status" value="1"/>
</dbReference>
<evidence type="ECO:0000256" key="4">
    <source>
        <dbReference type="ARBA" id="ARBA00022563"/>
    </source>
</evidence>
<dbReference type="UniPathway" id="UPA00077">
    <property type="reaction ID" value="UER00158"/>
</dbReference>
<evidence type="ECO:0000256" key="5">
    <source>
        <dbReference type="ARBA" id="ARBA00022857"/>
    </source>
</evidence>
<dbReference type="SUPFAM" id="SSF53597">
    <property type="entry name" value="Dihydrofolate reductase-like"/>
    <property type="match status" value="1"/>
</dbReference>
<protein>
    <recommendedName>
        <fullName evidence="3 7">Dihydrofolate reductase</fullName>
        <ecNumber evidence="3 7">1.5.1.3</ecNumber>
    </recommendedName>
</protein>
<reference evidence="9 10" key="1">
    <citation type="submission" date="2017-12" db="EMBL/GenBank/DDBJ databases">
        <title>The whole genome sequence of the Acidipropionibacterium virtanenii sp. nov. type strain JS278.</title>
        <authorList>
            <person name="Laine P."/>
            <person name="Deptula P."/>
            <person name="Varmanen P."/>
            <person name="Auvinen P."/>
        </authorList>
    </citation>
    <scope>NUCLEOTIDE SEQUENCE [LARGE SCALE GENOMIC DNA]</scope>
    <source>
        <strain evidence="9 10">JS278</strain>
    </source>
</reference>
<dbReference type="Gene3D" id="3.40.430.10">
    <property type="entry name" value="Dihydrofolate Reductase, subunit A"/>
    <property type="match status" value="1"/>
</dbReference>
<dbReference type="GO" id="GO:0046452">
    <property type="term" value="P:dihydrofolate metabolic process"/>
    <property type="evidence" value="ECO:0007669"/>
    <property type="project" value="TreeGrafter"/>
</dbReference>
<evidence type="ECO:0000256" key="7">
    <source>
        <dbReference type="PIRNR" id="PIRNR000194"/>
    </source>
</evidence>
<dbReference type="GO" id="GO:0006730">
    <property type="term" value="P:one-carbon metabolic process"/>
    <property type="evidence" value="ECO:0007669"/>
    <property type="project" value="UniProtKB-KW"/>
</dbReference>
<dbReference type="KEGG" id="acij:JS278_01114"/>
<gene>
    <name evidence="9" type="primary">folA_1</name>
    <name evidence="9" type="ORF">JS278_01114</name>
</gene>
<keyword evidence="4 7" id="KW-0554">One-carbon metabolism</keyword>
<evidence type="ECO:0000313" key="9">
    <source>
        <dbReference type="EMBL" id="AXE38297.1"/>
    </source>
</evidence>
<dbReference type="Pfam" id="PF00186">
    <property type="entry name" value="DHFR_1"/>
    <property type="match status" value="1"/>
</dbReference>
<dbReference type="PANTHER" id="PTHR48069">
    <property type="entry name" value="DIHYDROFOLATE REDUCTASE"/>
    <property type="match status" value="1"/>
</dbReference>
<sequence length="167" mass="18416">MSEGTDMQVIAIAAVADNGVIGSGEDMLWHIGEDFRRFKQVTMGHTLVFGRRTFEQIGKLPGRRHIVCTRDPDWSAEGVDVAFSVPRAVEMARAAGEDICFIAGGAQIYAAAMELCTGLDITAVHRSPEGAARFPEIAASRWREVSRNRRDGFDFVQFRPLESRSEG</sequence>
<dbReference type="InterPro" id="IPR001796">
    <property type="entry name" value="DHFR_dom"/>
</dbReference>
<evidence type="ECO:0000256" key="3">
    <source>
        <dbReference type="ARBA" id="ARBA00012856"/>
    </source>
</evidence>
<proteinExistence type="inferred from homology"/>
<comment type="function">
    <text evidence="7">Key enzyme in folate metabolism. Catalyzes an essential reaction for de novo glycine and purine synthesis, and for DNA precursor synthesis.</text>
</comment>
<dbReference type="EMBL" id="CP025198">
    <property type="protein sequence ID" value="AXE38297.1"/>
    <property type="molecule type" value="Genomic_DNA"/>
</dbReference>
<evidence type="ECO:0000256" key="2">
    <source>
        <dbReference type="ARBA" id="ARBA00009539"/>
    </source>
</evidence>
<dbReference type="GO" id="GO:0005829">
    <property type="term" value="C:cytosol"/>
    <property type="evidence" value="ECO:0007669"/>
    <property type="project" value="TreeGrafter"/>
</dbReference>
<dbReference type="Proteomes" id="UP000251995">
    <property type="component" value="Chromosome"/>
</dbReference>
<comment type="pathway">
    <text evidence="1 7">Cofactor biosynthesis; tetrahydrofolate biosynthesis; 5,6,7,8-tetrahydrofolate from 7,8-dihydrofolate: step 1/1.</text>
</comment>
<dbReference type="GO" id="GO:0050661">
    <property type="term" value="F:NADP binding"/>
    <property type="evidence" value="ECO:0007669"/>
    <property type="project" value="InterPro"/>
</dbReference>
<comment type="catalytic activity">
    <reaction evidence="7">
        <text>(6S)-5,6,7,8-tetrahydrofolate + NADP(+) = 7,8-dihydrofolate + NADPH + H(+)</text>
        <dbReference type="Rhea" id="RHEA:15009"/>
        <dbReference type="ChEBI" id="CHEBI:15378"/>
        <dbReference type="ChEBI" id="CHEBI:57451"/>
        <dbReference type="ChEBI" id="CHEBI:57453"/>
        <dbReference type="ChEBI" id="CHEBI:57783"/>
        <dbReference type="ChEBI" id="CHEBI:58349"/>
        <dbReference type="EC" id="1.5.1.3"/>
    </reaction>
</comment>
<dbReference type="PRINTS" id="PR00070">
    <property type="entry name" value="DHFR"/>
</dbReference>